<evidence type="ECO:0000313" key="2">
    <source>
        <dbReference type="Proteomes" id="UP000198816"/>
    </source>
</evidence>
<dbReference type="RefSeq" id="WP_093035542.1">
    <property type="nucleotide sequence ID" value="NZ_FNNZ01000020.1"/>
</dbReference>
<dbReference type="STRING" id="1058.SAMN05421783_12031"/>
<dbReference type="PANTHER" id="PTHR43025:SF3">
    <property type="entry name" value="MONOGALACTOSYLDIACYLGLYCEROL SYNTHASE 1, CHLOROPLASTIC"/>
    <property type="match status" value="1"/>
</dbReference>
<dbReference type="EMBL" id="FNNZ01000020">
    <property type="protein sequence ID" value="SDX30118.1"/>
    <property type="molecule type" value="Genomic_DNA"/>
</dbReference>
<evidence type="ECO:0000313" key="1">
    <source>
        <dbReference type="EMBL" id="SDX30118.1"/>
    </source>
</evidence>
<keyword evidence="2" id="KW-1185">Reference proteome</keyword>
<dbReference type="Proteomes" id="UP000198816">
    <property type="component" value="Unassembled WGS sequence"/>
</dbReference>
<sequence>MTTVDLIWFNAGGGHRAAALALEQAIHDQGLPWRVRKVNLMQVLDPLGYFRRITGMEPEDIYNRRLATGFTLGLAQELKLLQGMIRWTHALMVQRLALHWRTTRPDLVVSLIPNFNRALHDSLALAAPGVPFVTVLTDMADHPPHFWIEPDLAQHLVCGTAYAYAQAMDAGCSPDRVHRSSGMILRPEFYAQAPIARTEERQRVGLDAATPTGLVLFGGTGSRAMKGIAARLPKTPLILMCGRNEALAAELRALPAQAPRVVVGFTTEVARWMRLADFFIGKPGPGSLSEAVHQGLPVIVTRNAWTMPQERWNTEWVREHGLGVVRRSLRSINAAVDDITRNLPEYQARVRRIENRAVFEVPRILAKILEQTRQPARAASRVPVLGLVESSSEHREMAAADRPAISEYPALLRGCPSKAVSKIPKLGRAKRKERNLVAPSIVTKKW</sequence>
<accession>A0A1H3AL62</accession>
<dbReference type="SUPFAM" id="SSF53756">
    <property type="entry name" value="UDP-Glycosyltransferase/glycogen phosphorylase"/>
    <property type="match status" value="1"/>
</dbReference>
<gene>
    <name evidence="1" type="ORF">SAMN05421783_12031</name>
</gene>
<proteinExistence type="predicted"/>
<dbReference type="PANTHER" id="PTHR43025">
    <property type="entry name" value="MONOGALACTOSYLDIACYLGLYCEROL SYNTHASE"/>
    <property type="match status" value="1"/>
</dbReference>
<organism evidence="1 2">
    <name type="scientific">Thiocapsa roseopersicina</name>
    <dbReference type="NCBI Taxonomy" id="1058"/>
    <lineage>
        <taxon>Bacteria</taxon>
        <taxon>Pseudomonadati</taxon>
        <taxon>Pseudomonadota</taxon>
        <taxon>Gammaproteobacteria</taxon>
        <taxon>Chromatiales</taxon>
        <taxon>Chromatiaceae</taxon>
        <taxon>Thiocapsa</taxon>
    </lineage>
</organism>
<protein>
    <submittedName>
        <fullName evidence="1">1,2-diacylglycerol 3-beta-galactosyltransferase</fullName>
    </submittedName>
</protein>
<dbReference type="OrthoDB" id="9810950at2"/>
<dbReference type="Gene3D" id="3.40.50.2000">
    <property type="entry name" value="Glycogen Phosphorylase B"/>
    <property type="match status" value="1"/>
</dbReference>
<keyword evidence="1" id="KW-0328">Glycosyltransferase</keyword>
<dbReference type="InterPro" id="IPR050519">
    <property type="entry name" value="Glycosyltransf_28_UgtP"/>
</dbReference>
<reference evidence="2" key="1">
    <citation type="submission" date="2016-10" db="EMBL/GenBank/DDBJ databases">
        <authorList>
            <person name="Varghese N."/>
            <person name="Submissions S."/>
        </authorList>
    </citation>
    <scope>NUCLEOTIDE SEQUENCE [LARGE SCALE GENOMIC DNA]</scope>
    <source>
        <strain evidence="2">DSM 217</strain>
    </source>
</reference>
<dbReference type="GO" id="GO:0016757">
    <property type="term" value="F:glycosyltransferase activity"/>
    <property type="evidence" value="ECO:0007669"/>
    <property type="project" value="UniProtKB-KW"/>
</dbReference>
<dbReference type="AlphaFoldDB" id="A0A1H3AL62"/>
<keyword evidence="1" id="KW-0808">Transferase</keyword>
<name>A0A1H3AL62_THIRO</name>